<dbReference type="EMBL" id="FMYF01000001">
    <property type="protein sequence ID" value="SDB80087.1"/>
    <property type="molecule type" value="Genomic_DNA"/>
</dbReference>
<evidence type="ECO:0000256" key="2">
    <source>
        <dbReference type="ARBA" id="ARBA00006679"/>
    </source>
</evidence>
<name>A0A1G6GDL9_9ACTN</name>
<evidence type="ECO:0000256" key="4">
    <source>
        <dbReference type="ARBA" id="ARBA00022692"/>
    </source>
</evidence>
<dbReference type="GO" id="GO:0005886">
    <property type="term" value="C:plasma membrane"/>
    <property type="evidence" value="ECO:0007669"/>
    <property type="project" value="UniProtKB-SubCell"/>
</dbReference>
<dbReference type="Proteomes" id="UP000199086">
    <property type="component" value="Unassembled WGS sequence"/>
</dbReference>
<dbReference type="AlphaFoldDB" id="A0A1G6GDL9"/>
<dbReference type="Pfam" id="PF07681">
    <property type="entry name" value="DoxX"/>
    <property type="match status" value="1"/>
</dbReference>
<keyword evidence="3" id="KW-1003">Cell membrane</keyword>
<dbReference type="PANTHER" id="PTHR33452">
    <property type="entry name" value="OXIDOREDUCTASE CATD-RELATED"/>
    <property type="match status" value="1"/>
</dbReference>
<feature type="transmembrane region" description="Helical" evidence="7">
    <location>
        <begin position="112"/>
        <end position="133"/>
    </location>
</feature>
<evidence type="ECO:0000256" key="6">
    <source>
        <dbReference type="ARBA" id="ARBA00023136"/>
    </source>
</evidence>
<gene>
    <name evidence="8" type="ORF">GA0111570_101362</name>
</gene>
<comment type="subcellular location">
    <subcellularLocation>
        <location evidence="1">Cell membrane</location>
        <topology evidence="1">Multi-pass membrane protein</topology>
    </subcellularLocation>
</comment>
<evidence type="ECO:0000256" key="7">
    <source>
        <dbReference type="SAM" id="Phobius"/>
    </source>
</evidence>
<sequence length="157" mass="16013">MRTILTPNATVRSTVLLVSRVILGIILVAHGYQKFAEWTLAGTTQAFAGMGVPLPAVSATFAAVVELVGGILLVVGAFTPIVGLLVFLDMLGAALLVHLSNGIFVGDGGWELVGAIGAGALALAATGAGRWSVDGILLNRTQQQPAGAPVRESVSVR</sequence>
<keyword evidence="5 7" id="KW-1133">Transmembrane helix</keyword>
<keyword evidence="9" id="KW-1185">Reference proteome</keyword>
<keyword evidence="4 7" id="KW-0812">Transmembrane</keyword>
<protein>
    <submittedName>
        <fullName evidence="8">Putative oxidoreductase</fullName>
    </submittedName>
</protein>
<evidence type="ECO:0000313" key="9">
    <source>
        <dbReference type="Proteomes" id="UP000199086"/>
    </source>
</evidence>
<dbReference type="InterPro" id="IPR051907">
    <property type="entry name" value="DoxX-like_oxidoreductase"/>
</dbReference>
<accession>A0A1G6GDL9</accession>
<dbReference type="InterPro" id="IPR032808">
    <property type="entry name" value="DoxX"/>
</dbReference>
<evidence type="ECO:0000256" key="3">
    <source>
        <dbReference type="ARBA" id="ARBA00022475"/>
    </source>
</evidence>
<evidence type="ECO:0000313" key="8">
    <source>
        <dbReference type="EMBL" id="SDB80087.1"/>
    </source>
</evidence>
<feature type="transmembrane region" description="Helical" evidence="7">
    <location>
        <begin position="12"/>
        <end position="32"/>
    </location>
</feature>
<dbReference type="STRING" id="1577474.GA0111570_101362"/>
<evidence type="ECO:0000256" key="1">
    <source>
        <dbReference type="ARBA" id="ARBA00004651"/>
    </source>
</evidence>
<organism evidence="8 9">
    <name type="scientific">Raineyella antarctica</name>
    <dbReference type="NCBI Taxonomy" id="1577474"/>
    <lineage>
        <taxon>Bacteria</taxon>
        <taxon>Bacillati</taxon>
        <taxon>Actinomycetota</taxon>
        <taxon>Actinomycetes</taxon>
        <taxon>Propionibacteriales</taxon>
        <taxon>Propionibacteriaceae</taxon>
        <taxon>Raineyella</taxon>
    </lineage>
</organism>
<dbReference type="OrthoDB" id="1122432at2"/>
<evidence type="ECO:0000256" key="5">
    <source>
        <dbReference type="ARBA" id="ARBA00022989"/>
    </source>
</evidence>
<dbReference type="RefSeq" id="WP_092605738.1">
    <property type="nucleotide sequence ID" value="NZ_FMYF01000001.1"/>
</dbReference>
<proteinExistence type="inferred from homology"/>
<feature type="transmembrane region" description="Helical" evidence="7">
    <location>
        <begin position="81"/>
        <end position="100"/>
    </location>
</feature>
<feature type="transmembrane region" description="Helical" evidence="7">
    <location>
        <begin position="52"/>
        <end position="74"/>
    </location>
</feature>
<keyword evidence="6 7" id="KW-0472">Membrane</keyword>
<reference evidence="8 9" key="1">
    <citation type="submission" date="2016-06" db="EMBL/GenBank/DDBJ databases">
        <authorList>
            <person name="Olsen C.W."/>
            <person name="Carey S."/>
            <person name="Hinshaw L."/>
            <person name="Karasin A.I."/>
        </authorList>
    </citation>
    <scope>NUCLEOTIDE SEQUENCE [LARGE SCALE GENOMIC DNA]</scope>
    <source>
        <strain evidence="8 9">LZ-22</strain>
    </source>
</reference>
<dbReference type="PANTHER" id="PTHR33452:SF1">
    <property type="entry name" value="INNER MEMBRANE PROTEIN YPHA-RELATED"/>
    <property type="match status" value="1"/>
</dbReference>
<comment type="similarity">
    <text evidence="2">Belongs to the DoxX family.</text>
</comment>